<evidence type="ECO:0000256" key="17">
    <source>
        <dbReference type="SAM" id="Phobius"/>
    </source>
</evidence>
<accession>A0A2K8SHV7</accession>
<dbReference type="NCBIfam" id="TIGR00229">
    <property type="entry name" value="sensory_box"/>
    <property type="match status" value="2"/>
</dbReference>
<keyword evidence="13 17" id="KW-1133">Transmembrane helix</keyword>
<dbReference type="InterPro" id="IPR011495">
    <property type="entry name" value="Sig_transdc_His_kin_sub2_dim/P"/>
</dbReference>
<feature type="transmembrane region" description="Helical" evidence="17">
    <location>
        <begin position="64"/>
        <end position="86"/>
    </location>
</feature>
<dbReference type="InterPro" id="IPR058544">
    <property type="entry name" value="ETR1_N"/>
</dbReference>
<feature type="transmembrane region" description="Helical" evidence="17">
    <location>
        <begin position="27"/>
        <end position="52"/>
    </location>
</feature>
<evidence type="ECO:0000256" key="14">
    <source>
        <dbReference type="ARBA" id="ARBA00023026"/>
    </source>
</evidence>
<evidence type="ECO:0000256" key="7">
    <source>
        <dbReference type="ARBA" id="ARBA00022679"/>
    </source>
</evidence>
<evidence type="ECO:0000256" key="1">
    <source>
        <dbReference type="ARBA" id="ARBA00000085"/>
    </source>
</evidence>
<keyword evidence="15 17" id="KW-0472">Membrane</keyword>
<dbReference type="FunFam" id="2.10.70.100:FF:000001">
    <property type="entry name" value="Sensory transduction histidine kinase"/>
    <property type="match status" value="1"/>
</dbReference>
<dbReference type="InterPro" id="IPR003594">
    <property type="entry name" value="HATPase_dom"/>
</dbReference>
<feature type="coiled-coil region" evidence="16">
    <location>
        <begin position="454"/>
        <end position="481"/>
    </location>
</feature>
<keyword evidence="10" id="KW-0547">Nucleotide-binding</keyword>
<evidence type="ECO:0000256" key="15">
    <source>
        <dbReference type="ARBA" id="ARBA00023136"/>
    </source>
</evidence>
<keyword evidence="6" id="KW-0597">Phosphoprotein</keyword>
<dbReference type="GO" id="GO:0005524">
    <property type="term" value="F:ATP binding"/>
    <property type="evidence" value="ECO:0007669"/>
    <property type="project" value="UniProtKB-KW"/>
</dbReference>
<dbReference type="PROSITE" id="PS50113">
    <property type="entry name" value="PAC"/>
    <property type="match status" value="2"/>
</dbReference>
<dbReference type="SUPFAM" id="SSF55785">
    <property type="entry name" value="PYP-like sensor domain (PAS domain)"/>
    <property type="match status" value="2"/>
</dbReference>
<keyword evidence="9" id="KW-0677">Repeat</keyword>
<dbReference type="Proteomes" id="UP000232003">
    <property type="component" value="Chromosome"/>
</dbReference>
<dbReference type="InterPro" id="IPR000014">
    <property type="entry name" value="PAS"/>
</dbReference>
<evidence type="ECO:0000259" key="19">
    <source>
        <dbReference type="PROSITE" id="PS50113"/>
    </source>
</evidence>
<evidence type="ECO:0000313" key="20">
    <source>
        <dbReference type="EMBL" id="AUB34920.1"/>
    </source>
</evidence>
<keyword evidence="14" id="KW-0843">Virulence</keyword>
<evidence type="ECO:0000256" key="10">
    <source>
        <dbReference type="ARBA" id="ARBA00022741"/>
    </source>
</evidence>
<keyword evidence="16" id="KW-0175">Coiled coil</keyword>
<dbReference type="AlphaFoldDB" id="A0A2K8SHV7"/>
<evidence type="ECO:0000256" key="13">
    <source>
        <dbReference type="ARBA" id="ARBA00022989"/>
    </source>
</evidence>
<dbReference type="GO" id="GO:0005886">
    <property type="term" value="C:plasma membrane"/>
    <property type="evidence" value="ECO:0007669"/>
    <property type="project" value="UniProtKB-SubCell"/>
</dbReference>
<dbReference type="Pfam" id="PF08447">
    <property type="entry name" value="PAS_3"/>
    <property type="match status" value="2"/>
</dbReference>
<keyword evidence="8 17" id="KW-0812">Transmembrane</keyword>
<dbReference type="GO" id="GO:0004673">
    <property type="term" value="F:protein histidine kinase activity"/>
    <property type="evidence" value="ECO:0007669"/>
    <property type="project" value="UniProtKB-EC"/>
</dbReference>
<feature type="coiled-coil region" evidence="16">
    <location>
        <begin position="288"/>
        <end position="340"/>
    </location>
</feature>
<evidence type="ECO:0000256" key="2">
    <source>
        <dbReference type="ARBA" id="ARBA00004429"/>
    </source>
</evidence>
<dbReference type="SMART" id="SM00091">
    <property type="entry name" value="PAS"/>
    <property type="match status" value="2"/>
</dbReference>
<evidence type="ECO:0000256" key="9">
    <source>
        <dbReference type="ARBA" id="ARBA00022737"/>
    </source>
</evidence>
<dbReference type="InterPro" id="IPR013655">
    <property type="entry name" value="PAS_fold_3"/>
</dbReference>
<evidence type="ECO:0000259" key="18">
    <source>
        <dbReference type="PROSITE" id="PS50112"/>
    </source>
</evidence>
<dbReference type="PANTHER" id="PTHR41523">
    <property type="entry name" value="TWO-COMPONENT SYSTEM SENSOR PROTEIN"/>
    <property type="match status" value="1"/>
</dbReference>
<dbReference type="EMBL" id="CP024785">
    <property type="protein sequence ID" value="AUB34920.1"/>
    <property type="molecule type" value="Genomic_DNA"/>
</dbReference>
<comment type="subcellular location">
    <subcellularLocation>
        <location evidence="2">Cell inner membrane</location>
        <topology evidence="2">Multi-pass membrane protein</topology>
    </subcellularLocation>
</comment>
<dbReference type="EC" id="2.7.13.3" evidence="3"/>
<dbReference type="SMART" id="SM00086">
    <property type="entry name" value="PAC"/>
    <property type="match status" value="3"/>
</dbReference>
<dbReference type="Pfam" id="PF02518">
    <property type="entry name" value="HATPase_c"/>
    <property type="match status" value="1"/>
</dbReference>
<evidence type="ECO:0000256" key="3">
    <source>
        <dbReference type="ARBA" id="ARBA00012438"/>
    </source>
</evidence>
<dbReference type="PROSITE" id="PS50112">
    <property type="entry name" value="PAS"/>
    <property type="match status" value="1"/>
</dbReference>
<evidence type="ECO:0000256" key="16">
    <source>
        <dbReference type="SAM" id="Coils"/>
    </source>
</evidence>
<feature type="domain" description="PAS" evidence="18">
    <location>
        <begin position="337"/>
        <end position="407"/>
    </location>
</feature>
<protein>
    <recommendedName>
        <fullName evidence="3">histidine kinase</fullName>
        <ecNumber evidence="3">2.7.13.3</ecNumber>
    </recommendedName>
</protein>
<evidence type="ECO:0000256" key="6">
    <source>
        <dbReference type="ARBA" id="ARBA00022553"/>
    </source>
</evidence>
<evidence type="ECO:0000256" key="5">
    <source>
        <dbReference type="ARBA" id="ARBA00022519"/>
    </source>
</evidence>
<dbReference type="InterPro" id="IPR001610">
    <property type="entry name" value="PAC"/>
</dbReference>
<reference evidence="20 21" key="1">
    <citation type="submission" date="2017-11" db="EMBL/GenBank/DDBJ databases">
        <title>Complete genome of a free-living desiccation-tolerant cyanobacterium and its photosynthetic adaptation to extreme terrestrial habitat.</title>
        <authorList>
            <person name="Shang J."/>
        </authorList>
    </citation>
    <scope>NUCLEOTIDE SEQUENCE [LARGE SCALE GENOMIC DNA]</scope>
    <source>
        <strain evidence="20 21">CCNUN1</strain>
    </source>
</reference>
<sequence>MEFLDNFFSTSQFIPHGHCYLWKPGLVWLHLVSDVLTGLAYYSIPVMLVYFVRKRRDVPFGWMFLMFGIFIVACGTTHLMDVWTLWYPTYWLSGLIKAITAFISVLTAIELVPLIPHALALPSHTQLEAANSQLAKEIAERIRTEEVLRESEQRWQLALRGNNDGIWDWNVKTNEVFFSVRWKEMLDYEDQEISNYSVRWKEMLGYEDQEISNYLDECLRRVHPDDLDWVRQAVQEHFDQKIPFYTIEYRFLCKDGTYKWILDRGQALWDEDGNVVRMVGSHTDITERKQAEEALNSLLNQLESKVERRTAELTRINQSLQAEITERQRIDQALRESEQRFRAAFHQAAVGIAHVAIDGRWLLVNQRLCDIVGYTPEELQLLTFQDITHPDDLDADLKYVEQILANNIQTYSIEKRYFCKDSSIVWVNLTVSLMREPSGEPKYFISVVEDISERQAAQRDRKQWEQQIQASLLEKEVLLKEIYHRVKNNLQVISSLLSLQSAYIKDQDDLVIFKQSQQRIASMALVHEKLYESQDLARINFGEYIRDLVASLFSAYEVNEDAIALRINIDEQVFLGLDTAIPCSLIIHELVSNSLKYAFPAGRNGTIYIEINKSTDHQVTLIVSDDGIGLPSNFSFKNIASLGWQLVDALTNQIAGDVDIQGSIGVECQVKFTLI</sequence>
<dbReference type="Gene3D" id="3.30.450.20">
    <property type="entry name" value="PAS domain"/>
    <property type="match status" value="3"/>
</dbReference>
<keyword evidence="21" id="KW-1185">Reference proteome</keyword>
<dbReference type="SUPFAM" id="SSF55874">
    <property type="entry name" value="ATPase domain of HSP90 chaperone/DNA topoisomerase II/histidine kinase"/>
    <property type="match status" value="1"/>
</dbReference>
<name>A0A2K8SHV7_9NOSO</name>
<dbReference type="Pfam" id="PF07568">
    <property type="entry name" value="HisKA_2"/>
    <property type="match status" value="1"/>
</dbReference>
<evidence type="ECO:0000256" key="11">
    <source>
        <dbReference type="ARBA" id="ARBA00022777"/>
    </source>
</evidence>
<feature type="domain" description="PAC" evidence="19">
    <location>
        <begin position="411"/>
        <end position="463"/>
    </location>
</feature>
<dbReference type="InterPro" id="IPR035965">
    <property type="entry name" value="PAS-like_dom_sf"/>
</dbReference>
<keyword evidence="12" id="KW-0067">ATP-binding</keyword>
<keyword evidence="4" id="KW-1003">Cell membrane</keyword>
<dbReference type="CDD" id="cd00130">
    <property type="entry name" value="PAS"/>
    <property type="match status" value="2"/>
</dbReference>
<feature type="domain" description="PAC" evidence="19">
    <location>
        <begin position="245"/>
        <end position="297"/>
    </location>
</feature>
<keyword evidence="11" id="KW-0418">Kinase</keyword>
<dbReference type="InterPro" id="IPR036890">
    <property type="entry name" value="HATPase_C_sf"/>
</dbReference>
<dbReference type="Pfam" id="PF25487">
    <property type="entry name" value="ETR1_N"/>
    <property type="match status" value="1"/>
</dbReference>
<evidence type="ECO:0000256" key="12">
    <source>
        <dbReference type="ARBA" id="ARBA00022840"/>
    </source>
</evidence>
<keyword evidence="7" id="KW-0808">Transferase</keyword>
<dbReference type="Gene3D" id="3.30.565.10">
    <property type="entry name" value="Histidine kinase-like ATPase, C-terminal domain"/>
    <property type="match status" value="1"/>
</dbReference>
<evidence type="ECO:0000256" key="4">
    <source>
        <dbReference type="ARBA" id="ARBA00022475"/>
    </source>
</evidence>
<evidence type="ECO:0000313" key="21">
    <source>
        <dbReference type="Proteomes" id="UP000232003"/>
    </source>
</evidence>
<comment type="catalytic activity">
    <reaction evidence="1">
        <text>ATP + protein L-histidine = ADP + protein N-phospho-L-histidine.</text>
        <dbReference type="EC" id="2.7.13.3"/>
    </reaction>
</comment>
<gene>
    <name evidence="20" type="ORF">COO91_00762</name>
</gene>
<dbReference type="InterPro" id="IPR000700">
    <property type="entry name" value="PAS-assoc_C"/>
</dbReference>
<dbReference type="PANTHER" id="PTHR41523:SF8">
    <property type="entry name" value="ETHYLENE RESPONSE SENSOR PROTEIN"/>
    <property type="match status" value="1"/>
</dbReference>
<proteinExistence type="predicted"/>
<evidence type="ECO:0000256" key="8">
    <source>
        <dbReference type="ARBA" id="ARBA00022692"/>
    </source>
</evidence>
<keyword evidence="5" id="KW-0997">Cell inner membrane</keyword>
<dbReference type="KEGG" id="nfl:COO91_00762"/>
<organism evidence="20 21">
    <name type="scientific">Nostoc flagelliforme CCNUN1</name>
    <dbReference type="NCBI Taxonomy" id="2038116"/>
    <lineage>
        <taxon>Bacteria</taxon>
        <taxon>Bacillati</taxon>
        <taxon>Cyanobacteriota</taxon>
        <taxon>Cyanophyceae</taxon>
        <taxon>Nostocales</taxon>
        <taxon>Nostocaceae</taxon>
        <taxon>Nostoc</taxon>
    </lineage>
</organism>